<accession>A0A2S6YNW6</accession>
<sequence>MALDTMAAEPNQWSEGHKLFQRIRSKTLAAERAGDRLSTTQYCFEEVCAKTLYNLSGFPAPFDKDSPERIRPNALALAKAFGIPDADSLIGLGT</sequence>
<dbReference type="EMBL" id="MIGY01000003">
    <property type="protein sequence ID" value="PPU06700.1"/>
    <property type="molecule type" value="Genomic_DNA"/>
</dbReference>
<evidence type="ECO:0000313" key="1">
    <source>
        <dbReference type="EMBL" id="PPU06700.1"/>
    </source>
</evidence>
<dbReference type="Proteomes" id="UP000239204">
    <property type="component" value="Unassembled WGS sequence"/>
</dbReference>
<name>A0A2S6YNW6_9XANT</name>
<gene>
    <name evidence="1" type="ORF">XarjCFBP7645_19760</name>
</gene>
<comment type="caution">
    <text evidence="1">The sequence shown here is derived from an EMBL/GenBank/DDBJ whole genome shotgun (WGS) entry which is preliminary data.</text>
</comment>
<dbReference type="RefSeq" id="WP_052767856.1">
    <property type="nucleotide sequence ID" value="NZ_JACICW010000002.1"/>
</dbReference>
<protein>
    <submittedName>
        <fullName evidence="1">Uncharacterized protein</fullName>
    </submittedName>
</protein>
<reference evidence="1 2" key="1">
    <citation type="submission" date="2016-08" db="EMBL/GenBank/DDBJ databases">
        <title>Evolution of the type three secretion system and type three effector repertoires in Xanthomonas.</title>
        <authorList>
            <person name="Merda D."/>
            <person name="Briand M."/>
            <person name="Bosis E."/>
            <person name="Rousseau C."/>
            <person name="Portier P."/>
            <person name="Jacques M.-A."/>
            <person name="Fischer-Le Saux M."/>
        </authorList>
    </citation>
    <scope>NUCLEOTIDE SEQUENCE [LARGE SCALE GENOMIC DNA]</scope>
    <source>
        <strain evidence="1 2">CFBP 7645</strain>
    </source>
</reference>
<dbReference type="AlphaFoldDB" id="A0A2S6YNW6"/>
<evidence type="ECO:0000313" key="2">
    <source>
        <dbReference type="Proteomes" id="UP000239204"/>
    </source>
</evidence>
<organism evidence="1 2">
    <name type="scientific">Xanthomonas arboricola</name>
    <dbReference type="NCBI Taxonomy" id="56448"/>
    <lineage>
        <taxon>Bacteria</taxon>
        <taxon>Pseudomonadati</taxon>
        <taxon>Pseudomonadota</taxon>
        <taxon>Gammaproteobacteria</taxon>
        <taxon>Lysobacterales</taxon>
        <taxon>Lysobacteraceae</taxon>
        <taxon>Xanthomonas</taxon>
    </lineage>
</organism>
<proteinExistence type="predicted"/>